<sequence>MSVPVSTAAPNMLQMTGDAHIGATTSTPRLNTVHANFVPATIWPPQPQPSLPPTLFLIVEDSGNDDMNFGFSDNEEDEAAGPQPGNYGVLLIVCGL</sequence>
<dbReference type="EMBL" id="MU152733">
    <property type="protein sequence ID" value="KAF9440221.1"/>
    <property type="molecule type" value="Genomic_DNA"/>
</dbReference>
<evidence type="ECO:0000313" key="2">
    <source>
        <dbReference type="Proteomes" id="UP000807342"/>
    </source>
</evidence>
<organism evidence="1 2">
    <name type="scientific">Macrolepiota fuliginosa MF-IS2</name>
    <dbReference type="NCBI Taxonomy" id="1400762"/>
    <lineage>
        <taxon>Eukaryota</taxon>
        <taxon>Fungi</taxon>
        <taxon>Dikarya</taxon>
        <taxon>Basidiomycota</taxon>
        <taxon>Agaricomycotina</taxon>
        <taxon>Agaricomycetes</taxon>
        <taxon>Agaricomycetidae</taxon>
        <taxon>Agaricales</taxon>
        <taxon>Agaricineae</taxon>
        <taxon>Agaricaceae</taxon>
        <taxon>Macrolepiota</taxon>
    </lineage>
</organism>
<evidence type="ECO:0000313" key="1">
    <source>
        <dbReference type="EMBL" id="KAF9440221.1"/>
    </source>
</evidence>
<reference evidence="1" key="1">
    <citation type="submission" date="2020-11" db="EMBL/GenBank/DDBJ databases">
        <authorList>
            <consortium name="DOE Joint Genome Institute"/>
            <person name="Ahrendt S."/>
            <person name="Riley R."/>
            <person name="Andreopoulos W."/>
            <person name="Labutti K."/>
            <person name="Pangilinan J."/>
            <person name="Ruiz-Duenas F.J."/>
            <person name="Barrasa J.M."/>
            <person name="Sanchez-Garcia M."/>
            <person name="Camarero S."/>
            <person name="Miyauchi S."/>
            <person name="Serrano A."/>
            <person name="Linde D."/>
            <person name="Babiker R."/>
            <person name="Drula E."/>
            <person name="Ayuso-Fernandez I."/>
            <person name="Pacheco R."/>
            <person name="Padilla G."/>
            <person name="Ferreira P."/>
            <person name="Barriuso J."/>
            <person name="Kellner H."/>
            <person name="Castanera R."/>
            <person name="Alfaro M."/>
            <person name="Ramirez L."/>
            <person name="Pisabarro A.G."/>
            <person name="Kuo A."/>
            <person name="Tritt A."/>
            <person name="Lipzen A."/>
            <person name="He G."/>
            <person name="Yan M."/>
            <person name="Ng V."/>
            <person name="Cullen D."/>
            <person name="Martin F."/>
            <person name="Rosso M.-N."/>
            <person name="Henrissat B."/>
            <person name="Hibbett D."/>
            <person name="Martinez A.T."/>
            <person name="Grigoriev I.V."/>
        </authorList>
    </citation>
    <scope>NUCLEOTIDE SEQUENCE</scope>
    <source>
        <strain evidence="1">MF-IS2</strain>
    </source>
</reference>
<gene>
    <name evidence="1" type="ORF">P691DRAFT_768092</name>
</gene>
<keyword evidence="2" id="KW-1185">Reference proteome</keyword>
<dbReference type="Proteomes" id="UP000807342">
    <property type="component" value="Unassembled WGS sequence"/>
</dbReference>
<accession>A0A9P5WZL6</accession>
<name>A0A9P5WZL6_9AGAR</name>
<protein>
    <submittedName>
        <fullName evidence="1">Uncharacterized protein</fullName>
    </submittedName>
</protein>
<dbReference type="AlphaFoldDB" id="A0A9P5WZL6"/>
<proteinExistence type="predicted"/>
<comment type="caution">
    <text evidence="1">The sequence shown here is derived from an EMBL/GenBank/DDBJ whole genome shotgun (WGS) entry which is preliminary data.</text>
</comment>